<protein>
    <recommendedName>
        <fullName evidence="2">Subtelomeric hrmA-associated cluster protein AFUB-079030/YDR124W-like helical bundle domain-containing protein</fullName>
    </recommendedName>
</protein>
<proteinExistence type="predicted"/>
<gene>
    <name evidence="3" type="ORF">GRF29_161g54933</name>
</gene>
<dbReference type="Proteomes" id="UP001280581">
    <property type="component" value="Unassembled WGS sequence"/>
</dbReference>
<keyword evidence="4" id="KW-1185">Reference proteome</keyword>
<dbReference type="PANTHER" id="PTHR36102:SF1">
    <property type="entry name" value="YDR124W-LIKE HELICAL BUNDLE DOMAIN-CONTAINING PROTEIN"/>
    <property type="match status" value="1"/>
</dbReference>
<dbReference type="Pfam" id="PF11001">
    <property type="entry name" value="AFUB_07903_YDR124W_hel"/>
    <property type="match status" value="1"/>
</dbReference>
<feature type="domain" description="Subtelomeric hrmA-associated cluster protein AFUB-079030/YDR124W-like helical bundle" evidence="2">
    <location>
        <begin position="152"/>
        <end position="248"/>
    </location>
</feature>
<dbReference type="PANTHER" id="PTHR36102">
    <property type="entry name" value="CHROMOSOME 10, WHOLE GENOME SHOTGUN SEQUENCE"/>
    <property type="match status" value="1"/>
</dbReference>
<dbReference type="EMBL" id="WVTA01000014">
    <property type="protein sequence ID" value="KAK3202084.1"/>
    <property type="molecule type" value="Genomic_DNA"/>
</dbReference>
<dbReference type="InterPro" id="IPR021264">
    <property type="entry name" value="AFUB_079030/YDR124W-like"/>
</dbReference>
<feature type="compositionally biased region" description="Acidic residues" evidence="1">
    <location>
        <begin position="363"/>
        <end position="377"/>
    </location>
</feature>
<evidence type="ECO:0000259" key="2">
    <source>
        <dbReference type="Pfam" id="PF11001"/>
    </source>
</evidence>
<evidence type="ECO:0000313" key="4">
    <source>
        <dbReference type="Proteomes" id="UP001280581"/>
    </source>
</evidence>
<sequence length="527" mass="60173">MHRRNPFTRHETNAQFYQYNAGRFSAVENTDIVPPRPEALSYNQEAETPLRQPLGFITVGGREKPIFAPIPGFEELFNVGDQNGAGPSLAGPIHCRGPQSKEPVKSRKSTPSSATRGTKRSRAEDHEYDYDTDDEDDQEPTVSTTVTESFHVGDIEAVKSFYETRFRELTMKPMRDIVTTWVKRLEPRRQQQHGPYQRYADRRGAKPKAYTKPPWWPNSVPYVEPSHLKLQHLIPLAVTIMFIHRQNDERKRKQDPWVQKLKDDAIYLVKSKATEHFSSSKGPAYNEAMKKRALEVILPSLFSIAQSHEDYVYQERAFEGSGKLNPGCGKLVIWQHTPRPDRMHTWKRPSKHNRIDPPLEYDASGDTEPDEEPDEEVICPNSSFSSFKSDMSFTEDAEVYPEVSQENTSPMNVVADSGRPLTHNLTLPSDVVVTDSPMDQAHVNGMASSFAPSPFPCVPTTIDWTYPPHYFLTHGPQNPPFVTQILDQPPSYPHDYPHNIPMHTIMEHYPPTYLPTSNIPTHELPMY</sequence>
<feature type="region of interest" description="Disordered" evidence="1">
    <location>
        <begin position="84"/>
        <end position="148"/>
    </location>
</feature>
<dbReference type="AlphaFoldDB" id="A0AAN6RCK1"/>
<dbReference type="InterPro" id="IPR047092">
    <property type="entry name" value="AFUB_07903/YDR124W-like_hel"/>
</dbReference>
<evidence type="ECO:0000256" key="1">
    <source>
        <dbReference type="SAM" id="MobiDB-lite"/>
    </source>
</evidence>
<comment type="caution">
    <text evidence="3">The sequence shown here is derived from an EMBL/GenBank/DDBJ whole genome shotgun (WGS) entry which is preliminary data.</text>
</comment>
<feature type="region of interest" description="Disordered" evidence="1">
    <location>
        <begin position="341"/>
        <end position="377"/>
    </location>
</feature>
<organism evidence="3 4">
    <name type="scientific">Pseudopithomyces chartarum</name>
    <dbReference type="NCBI Taxonomy" id="1892770"/>
    <lineage>
        <taxon>Eukaryota</taxon>
        <taxon>Fungi</taxon>
        <taxon>Dikarya</taxon>
        <taxon>Ascomycota</taxon>
        <taxon>Pezizomycotina</taxon>
        <taxon>Dothideomycetes</taxon>
        <taxon>Pleosporomycetidae</taxon>
        <taxon>Pleosporales</taxon>
        <taxon>Massarineae</taxon>
        <taxon>Didymosphaeriaceae</taxon>
        <taxon>Pseudopithomyces</taxon>
    </lineage>
</organism>
<evidence type="ECO:0000313" key="3">
    <source>
        <dbReference type="EMBL" id="KAK3202084.1"/>
    </source>
</evidence>
<name>A0AAN6RCK1_9PLEO</name>
<reference evidence="3 4" key="1">
    <citation type="submission" date="2021-02" db="EMBL/GenBank/DDBJ databases">
        <title>Genome assembly of Pseudopithomyces chartarum.</title>
        <authorList>
            <person name="Jauregui R."/>
            <person name="Singh J."/>
            <person name="Voisey C."/>
        </authorList>
    </citation>
    <scope>NUCLEOTIDE SEQUENCE [LARGE SCALE GENOMIC DNA]</scope>
    <source>
        <strain evidence="3 4">AGR01</strain>
    </source>
</reference>
<feature type="compositionally biased region" description="Acidic residues" evidence="1">
    <location>
        <begin position="126"/>
        <end position="139"/>
    </location>
</feature>
<accession>A0AAN6RCK1</accession>